<dbReference type="InterPro" id="IPR029063">
    <property type="entry name" value="SAM-dependent_MTases_sf"/>
</dbReference>
<dbReference type="eggNOG" id="COG2227">
    <property type="taxonomic scope" value="Bacteria"/>
</dbReference>
<dbReference type="CDD" id="cd02440">
    <property type="entry name" value="AdoMet_MTases"/>
    <property type="match status" value="1"/>
</dbReference>
<dbReference type="Gene3D" id="3.40.50.150">
    <property type="entry name" value="Vaccinia Virus protein VP39"/>
    <property type="match status" value="1"/>
</dbReference>
<dbReference type="GO" id="GO:0008168">
    <property type="term" value="F:methyltransferase activity"/>
    <property type="evidence" value="ECO:0007669"/>
    <property type="project" value="UniProtKB-KW"/>
</dbReference>
<dbReference type="AlphaFoldDB" id="A0A085TRU4"/>
<dbReference type="Pfam" id="PF13489">
    <property type="entry name" value="Methyltransf_23"/>
    <property type="match status" value="1"/>
</dbReference>
<keyword evidence="1" id="KW-0808">Transferase</keyword>
<sequence length="230" mass="25237">MDCSWQPCTADKKGWIMSGISEIDEYGYSDAELNDSHTYLLPALEAELDQLAPGIGSKQRVFDVGCGNGSIGAYMSARGWQVTGVDPSSEGIAQANKRYPELKLEVGSAYDDLAGKYGHFPVVVSLEVVEHVYAPRAYARTLFDLLEPGGTAIVSTPYHGYLKNLAMALSGKMDAHFTALWDHGHIKFWSFSTLSELLREAGFSEIRFERVGRVPPLAKSMIAVARKPDQ</sequence>
<proteinExistence type="predicted"/>
<reference evidence="2" key="1">
    <citation type="submission" date="2013-04" db="EMBL/GenBank/DDBJ databases">
        <title>Thioclava sp. 13D2W-2 Genome Sequencing.</title>
        <authorList>
            <person name="Lai Q."/>
            <person name="Li G."/>
            <person name="Shao Z."/>
        </authorList>
    </citation>
    <scope>NUCLEOTIDE SEQUENCE [LARGE SCALE GENOMIC DNA]</scope>
    <source>
        <strain evidence="2">13D2W-2</strain>
    </source>
</reference>
<name>A0A085TRU4_9RHOB</name>
<evidence type="ECO:0000313" key="1">
    <source>
        <dbReference type="EMBL" id="KFE33441.1"/>
    </source>
</evidence>
<dbReference type="SUPFAM" id="SSF53335">
    <property type="entry name" value="S-adenosyl-L-methionine-dependent methyltransferases"/>
    <property type="match status" value="1"/>
</dbReference>
<accession>A0A085TRU4</accession>
<evidence type="ECO:0000313" key="2">
    <source>
        <dbReference type="Proteomes" id="UP000028607"/>
    </source>
</evidence>
<comment type="caution">
    <text evidence="1">The sequence shown here is derived from an EMBL/GenBank/DDBJ whole genome shotgun (WGS) entry which is preliminary data.</text>
</comment>
<dbReference type="EMBL" id="AQRC01000020">
    <property type="protein sequence ID" value="KFE33441.1"/>
    <property type="molecule type" value="Genomic_DNA"/>
</dbReference>
<dbReference type="PANTHER" id="PTHR43861">
    <property type="entry name" value="TRANS-ACONITATE 2-METHYLTRANSFERASE-RELATED"/>
    <property type="match status" value="1"/>
</dbReference>
<keyword evidence="1" id="KW-0489">Methyltransferase</keyword>
<organism evidence="1 2">
    <name type="scientific">Thioclava atlantica</name>
    <dbReference type="NCBI Taxonomy" id="1317124"/>
    <lineage>
        <taxon>Bacteria</taxon>
        <taxon>Pseudomonadati</taxon>
        <taxon>Pseudomonadota</taxon>
        <taxon>Alphaproteobacteria</taxon>
        <taxon>Rhodobacterales</taxon>
        <taxon>Paracoccaceae</taxon>
        <taxon>Thioclava</taxon>
    </lineage>
</organism>
<dbReference type="GO" id="GO:0032259">
    <property type="term" value="P:methylation"/>
    <property type="evidence" value="ECO:0007669"/>
    <property type="project" value="UniProtKB-KW"/>
</dbReference>
<protein>
    <submittedName>
        <fullName evidence="1">Methyltransferase domain-containing protein</fullName>
    </submittedName>
</protein>
<keyword evidence="2" id="KW-1185">Reference proteome</keyword>
<gene>
    <name evidence="1" type="ORF">DW2_18039</name>
</gene>
<reference evidence="1 2" key="2">
    <citation type="journal article" date="2015" name="Antonie Van Leeuwenhoek">
        <title>Thioclava indica sp. nov., isolated from surface seawater of the Indian Ocean.</title>
        <authorList>
            <person name="Liu Y."/>
            <person name="Lai Q."/>
            <person name="Du J."/>
            <person name="Xu H."/>
            <person name="Jiang L."/>
            <person name="Shao Z."/>
        </authorList>
    </citation>
    <scope>NUCLEOTIDE SEQUENCE [LARGE SCALE GENOMIC DNA]</scope>
    <source>
        <strain evidence="1 2">13D2W-2</strain>
    </source>
</reference>
<dbReference type="PATRIC" id="fig|1317124.6.peg.3630"/>
<dbReference type="Proteomes" id="UP000028607">
    <property type="component" value="Unassembled WGS sequence"/>
</dbReference>
<dbReference type="STRING" id="1317124.DW2_18039"/>